<name>A0A8X6M816_NEPPI</name>
<keyword evidence="9" id="KW-1185">Reference proteome</keyword>
<gene>
    <name evidence="8" type="primary">SLC9B2</name>
    <name evidence="8" type="ORF">NPIL_732</name>
</gene>
<feature type="transmembrane region" description="Helical" evidence="6">
    <location>
        <begin position="80"/>
        <end position="100"/>
    </location>
</feature>
<dbReference type="InterPro" id="IPR051843">
    <property type="entry name" value="CPA1_transporter"/>
</dbReference>
<evidence type="ECO:0000256" key="4">
    <source>
        <dbReference type="ARBA" id="ARBA00022989"/>
    </source>
</evidence>
<feature type="transmembrane region" description="Helical" evidence="6">
    <location>
        <begin position="483"/>
        <end position="510"/>
    </location>
</feature>
<feature type="transmembrane region" description="Helical" evidence="6">
    <location>
        <begin position="198"/>
        <end position="216"/>
    </location>
</feature>
<comment type="similarity">
    <text evidence="2">Belongs to the monovalent cation:proton antiporter 1 (CPA1) transporter (TC 2.A.36) family.</text>
</comment>
<feature type="transmembrane region" description="Helical" evidence="6">
    <location>
        <begin position="414"/>
        <end position="436"/>
    </location>
</feature>
<dbReference type="PANTHER" id="PTHR31102">
    <property type="match status" value="1"/>
</dbReference>
<keyword evidence="3 6" id="KW-0812">Transmembrane</keyword>
<evidence type="ECO:0000256" key="6">
    <source>
        <dbReference type="SAM" id="Phobius"/>
    </source>
</evidence>
<feature type="transmembrane region" description="Helical" evidence="6">
    <location>
        <begin position="300"/>
        <end position="317"/>
    </location>
</feature>
<dbReference type="AlphaFoldDB" id="A0A8X6M816"/>
<dbReference type="Proteomes" id="UP000887013">
    <property type="component" value="Unassembled WGS sequence"/>
</dbReference>
<dbReference type="GO" id="GO:0016020">
    <property type="term" value="C:membrane"/>
    <property type="evidence" value="ECO:0007669"/>
    <property type="project" value="UniProtKB-SubCell"/>
</dbReference>
<dbReference type="InterPro" id="IPR006153">
    <property type="entry name" value="Cation/H_exchanger_TM"/>
</dbReference>
<dbReference type="Pfam" id="PF00999">
    <property type="entry name" value="Na_H_Exchanger"/>
    <property type="match status" value="1"/>
</dbReference>
<dbReference type="OrthoDB" id="423807at2759"/>
<evidence type="ECO:0000256" key="5">
    <source>
        <dbReference type="ARBA" id="ARBA00023136"/>
    </source>
</evidence>
<sequence>MSGLPNTCAFYLIPDFTTIKRVRFVASPAVVHVLPVEARCSVSSSSKMSVSSLEGACPVKTTKREALFTSISTCPPITPITTICALILLVALIYGTLLGLTGKPSLPGGPIFGLFILVITCYLGGQLMRLLRVPTLVGMMVFGFVLRNVPHINVAKDIPEEWAGNIRNMALILILLRAGLEVDANVLKNNKATCSKLIFIPFAAEFCFAAISAHYLLELPWIWSFLMGSMLSAVSPAVVLPVMLKLQKKGIGVTNGVPTMVIAVAGIDDVLALTAFEVLLGITFSTGSLGWTIAQGPLEVLVGIIYGIVLGIITWYIPNPEEKSKSVFRFLILCFGGMFVLFGSQAINWGAAGALGCICLPFVAAVRWKEHDGYDQDNDPVGDALAFVWRIIEPFLFGLIGSEIRIDYLQPSTVGLGLATMFIGIAMRMLACLLAAFSSGLPLKEQIFVTFAGLPKATVQAAIGPVALAMARKYKLGPEIEEYGIMILTAAVLSILITAPLGATAIALLAPRLLERDPNASVKEKPKRDIPETMVPMYDNNSTYHSYGTKDDVPLMQESNSESTRWAKRRAEKFKMTSSTVSYNELTLQ</sequence>
<evidence type="ECO:0000259" key="7">
    <source>
        <dbReference type="Pfam" id="PF00999"/>
    </source>
</evidence>
<dbReference type="PANTHER" id="PTHR31102:SF1">
    <property type="entry name" value="CATION_H+ EXCHANGER DOMAIN-CONTAINING PROTEIN"/>
    <property type="match status" value="1"/>
</dbReference>
<dbReference type="InterPro" id="IPR038770">
    <property type="entry name" value="Na+/solute_symporter_sf"/>
</dbReference>
<keyword evidence="4 6" id="KW-1133">Transmembrane helix</keyword>
<keyword evidence="5 6" id="KW-0472">Membrane</keyword>
<feature type="transmembrane region" description="Helical" evidence="6">
    <location>
        <begin position="326"/>
        <end position="343"/>
    </location>
</feature>
<feature type="transmembrane region" description="Helical" evidence="6">
    <location>
        <begin position="349"/>
        <end position="368"/>
    </location>
</feature>
<comment type="caution">
    <text evidence="8">The sequence shown here is derived from an EMBL/GenBank/DDBJ whole genome shotgun (WGS) entry which is preliminary data.</text>
</comment>
<feature type="domain" description="Cation/H+ exchanger transmembrane" evidence="7">
    <location>
        <begin position="118"/>
        <end position="496"/>
    </location>
</feature>
<accession>A0A8X6M816</accession>
<feature type="transmembrane region" description="Helical" evidence="6">
    <location>
        <begin position="222"/>
        <end position="244"/>
    </location>
</feature>
<dbReference type="GO" id="GO:1902600">
    <property type="term" value="P:proton transmembrane transport"/>
    <property type="evidence" value="ECO:0007669"/>
    <property type="project" value="InterPro"/>
</dbReference>
<reference evidence="8" key="1">
    <citation type="submission" date="2020-08" db="EMBL/GenBank/DDBJ databases">
        <title>Multicomponent nature underlies the extraordinary mechanical properties of spider dragline silk.</title>
        <authorList>
            <person name="Kono N."/>
            <person name="Nakamura H."/>
            <person name="Mori M."/>
            <person name="Yoshida Y."/>
            <person name="Ohtoshi R."/>
            <person name="Malay A.D."/>
            <person name="Moran D.A.P."/>
            <person name="Tomita M."/>
            <person name="Numata K."/>
            <person name="Arakawa K."/>
        </authorList>
    </citation>
    <scope>NUCLEOTIDE SEQUENCE</scope>
</reference>
<evidence type="ECO:0000313" key="9">
    <source>
        <dbReference type="Proteomes" id="UP000887013"/>
    </source>
</evidence>
<dbReference type="EMBL" id="BMAW01041703">
    <property type="protein sequence ID" value="GFS30328.1"/>
    <property type="molecule type" value="Genomic_DNA"/>
</dbReference>
<comment type="subcellular location">
    <subcellularLocation>
        <location evidence="1">Membrane</location>
        <topology evidence="1">Multi-pass membrane protein</topology>
    </subcellularLocation>
</comment>
<feature type="transmembrane region" description="Helical" evidence="6">
    <location>
        <begin position="256"/>
        <end position="280"/>
    </location>
</feature>
<proteinExistence type="inferred from homology"/>
<evidence type="ECO:0000256" key="2">
    <source>
        <dbReference type="ARBA" id="ARBA00007367"/>
    </source>
</evidence>
<protein>
    <recommendedName>
        <fullName evidence="7">Cation/H+ exchanger transmembrane domain-containing protein</fullName>
    </recommendedName>
</protein>
<feature type="transmembrane region" description="Helical" evidence="6">
    <location>
        <begin position="106"/>
        <end position="123"/>
    </location>
</feature>
<dbReference type="GO" id="GO:0015297">
    <property type="term" value="F:antiporter activity"/>
    <property type="evidence" value="ECO:0007669"/>
    <property type="project" value="InterPro"/>
</dbReference>
<organism evidence="8 9">
    <name type="scientific">Nephila pilipes</name>
    <name type="common">Giant wood spider</name>
    <name type="synonym">Nephila maculata</name>
    <dbReference type="NCBI Taxonomy" id="299642"/>
    <lineage>
        <taxon>Eukaryota</taxon>
        <taxon>Metazoa</taxon>
        <taxon>Ecdysozoa</taxon>
        <taxon>Arthropoda</taxon>
        <taxon>Chelicerata</taxon>
        <taxon>Arachnida</taxon>
        <taxon>Araneae</taxon>
        <taxon>Araneomorphae</taxon>
        <taxon>Entelegynae</taxon>
        <taxon>Araneoidea</taxon>
        <taxon>Nephilidae</taxon>
        <taxon>Nephila</taxon>
    </lineage>
</organism>
<evidence type="ECO:0000256" key="1">
    <source>
        <dbReference type="ARBA" id="ARBA00004141"/>
    </source>
</evidence>
<evidence type="ECO:0000313" key="8">
    <source>
        <dbReference type="EMBL" id="GFS30328.1"/>
    </source>
</evidence>
<evidence type="ECO:0000256" key="3">
    <source>
        <dbReference type="ARBA" id="ARBA00022692"/>
    </source>
</evidence>
<feature type="transmembrane region" description="Helical" evidence="6">
    <location>
        <begin position="380"/>
        <end position="402"/>
    </location>
</feature>
<feature type="transmembrane region" description="Helical" evidence="6">
    <location>
        <begin position="448"/>
        <end position="471"/>
    </location>
</feature>
<dbReference type="Gene3D" id="1.20.1530.20">
    <property type="match status" value="1"/>
</dbReference>